<evidence type="ECO:0000256" key="1">
    <source>
        <dbReference type="SAM" id="Phobius"/>
    </source>
</evidence>
<feature type="transmembrane region" description="Helical" evidence="1">
    <location>
        <begin position="15"/>
        <end position="34"/>
    </location>
</feature>
<evidence type="ECO:0000313" key="3">
    <source>
        <dbReference type="EMBL" id="GAA0468192.1"/>
    </source>
</evidence>
<feature type="transmembrane region" description="Helical" evidence="1">
    <location>
        <begin position="363"/>
        <end position="383"/>
    </location>
</feature>
<accession>A0ABN1A5P0</accession>
<proteinExistence type="predicted"/>
<dbReference type="Pfam" id="PF04235">
    <property type="entry name" value="DUF418"/>
    <property type="match status" value="1"/>
</dbReference>
<keyword evidence="1" id="KW-1133">Transmembrane helix</keyword>
<gene>
    <name evidence="3" type="ORF">GCM10009096_06320</name>
</gene>
<evidence type="ECO:0000313" key="4">
    <source>
        <dbReference type="Proteomes" id="UP001500713"/>
    </source>
</evidence>
<name>A0ABN1A5P0_9SPHN</name>
<dbReference type="EMBL" id="BAAAEM010000002">
    <property type="protein sequence ID" value="GAA0468192.1"/>
    <property type="molecule type" value="Genomic_DNA"/>
</dbReference>
<evidence type="ECO:0000259" key="2">
    <source>
        <dbReference type="Pfam" id="PF04235"/>
    </source>
</evidence>
<feature type="transmembrane region" description="Helical" evidence="1">
    <location>
        <begin position="146"/>
        <end position="167"/>
    </location>
</feature>
<sequence length="415" mass="46350">MNATTTQTRHITLDALRGFAVMGILWVNITVFGFPEMAYISPIISTSGSASDIAAWTASFILFDGKMRAIFSLLFGASMMLVIERTSATGQSPAKVHYSRMFWLAIFGLGHFYLLWWGDILFLYAMSGAVVYLFRNWSAENLIKRGVLFYMIGSALLIIGMGTMFVLQSEAAQPGASQEIIDEYILMMDQLGASEEQLAAETALYRGSFIQLLTDKVTTQVIDPFKNLFLGPLETIPLMMIGMGLYKSGFLLGQGDPNSYRRLAIWGTLIGGIAFGGLAWLAANGEYEIILMMNISQAWSTLPRLLMAAGYVSILILVIQRFAHHPMMHRVAAAGRVAFSNYLGTSIVMAFIFYGWGLGLFGTIGRAELILFVLSTWGTMLLWSKPWLMRFRYGPLEWLWRSLARREVQVMRIAN</sequence>
<feature type="transmembrane region" description="Helical" evidence="1">
    <location>
        <begin position="264"/>
        <end position="282"/>
    </location>
</feature>
<dbReference type="PANTHER" id="PTHR30590">
    <property type="entry name" value="INNER MEMBRANE PROTEIN"/>
    <property type="match status" value="1"/>
</dbReference>
<keyword evidence="1" id="KW-0472">Membrane</keyword>
<feature type="transmembrane region" description="Helical" evidence="1">
    <location>
        <begin position="235"/>
        <end position="252"/>
    </location>
</feature>
<feature type="transmembrane region" description="Helical" evidence="1">
    <location>
        <begin position="339"/>
        <end position="357"/>
    </location>
</feature>
<feature type="transmembrane region" description="Helical" evidence="1">
    <location>
        <begin position="101"/>
        <end position="134"/>
    </location>
</feature>
<keyword evidence="1" id="KW-0812">Transmembrane</keyword>
<keyword evidence="4" id="KW-1185">Reference proteome</keyword>
<organism evidence="3 4">
    <name type="scientific">Parasphingorhabdus litoris</name>
    <dbReference type="NCBI Taxonomy" id="394733"/>
    <lineage>
        <taxon>Bacteria</taxon>
        <taxon>Pseudomonadati</taxon>
        <taxon>Pseudomonadota</taxon>
        <taxon>Alphaproteobacteria</taxon>
        <taxon>Sphingomonadales</taxon>
        <taxon>Sphingomonadaceae</taxon>
        <taxon>Parasphingorhabdus</taxon>
    </lineage>
</organism>
<feature type="domain" description="DUF418" evidence="2">
    <location>
        <begin position="245"/>
        <end position="405"/>
    </location>
</feature>
<reference evidence="3 4" key="1">
    <citation type="journal article" date="2019" name="Int. J. Syst. Evol. Microbiol.">
        <title>The Global Catalogue of Microorganisms (GCM) 10K type strain sequencing project: providing services to taxonomists for standard genome sequencing and annotation.</title>
        <authorList>
            <consortium name="The Broad Institute Genomics Platform"/>
            <consortium name="The Broad Institute Genome Sequencing Center for Infectious Disease"/>
            <person name="Wu L."/>
            <person name="Ma J."/>
        </authorList>
    </citation>
    <scope>NUCLEOTIDE SEQUENCE [LARGE SCALE GENOMIC DNA]</scope>
    <source>
        <strain evidence="3 4">JCM 14162</strain>
    </source>
</reference>
<dbReference type="Proteomes" id="UP001500713">
    <property type="component" value="Unassembled WGS sequence"/>
</dbReference>
<comment type="caution">
    <text evidence="3">The sequence shown here is derived from an EMBL/GenBank/DDBJ whole genome shotgun (WGS) entry which is preliminary data.</text>
</comment>
<dbReference type="InterPro" id="IPR052529">
    <property type="entry name" value="Bact_Transport_Assoc"/>
</dbReference>
<protein>
    <submittedName>
        <fullName evidence="3">DUF418 domain-containing protein</fullName>
    </submittedName>
</protein>
<dbReference type="InterPro" id="IPR007349">
    <property type="entry name" value="DUF418"/>
</dbReference>
<feature type="transmembrane region" description="Helical" evidence="1">
    <location>
        <begin position="40"/>
        <end position="63"/>
    </location>
</feature>
<dbReference type="PANTHER" id="PTHR30590:SF2">
    <property type="entry name" value="INNER MEMBRANE PROTEIN"/>
    <property type="match status" value="1"/>
</dbReference>
<dbReference type="RefSeq" id="WP_229953851.1">
    <property type="nucleotide sequence ID" value="NZ_BAAAEM010000002.1"/>
</dbReference>
<feature type="transmembrane region" description="Helical" evidence="1">
    <location>
        <begin position="70"/>
        <end position="89"/>
    </location>
</feature>
<feature type="transmembrane region" description="Helical" evidence="1">
    <location>
        <begin position="302"/>
        <end position="319"/>
    </location>
</feature>